<organism evidence="1 2">
    <name type="scientific">Monoraphidium neglectum</name>
    <dbReference type="NCBI Taxonomy" id="145388"/>
    <lineage>
        <taxon>Eukaryota</taxon>
        <taxon>Viridiplantae</taxon>
        <taxon>Chlorophyta</taxon>
        <taxon>core chlorophytes</taxon>
        <taxon>Chlorophyceae</taxon>
        <taxon>CS clade</taxon>
        <taxon>Sphaeropleales</taxon>
        <taxon>Selenastraceae</taxon>
        <taxon>Monoraphidium</taxon>
    </lineage>
</organism>
<gene>
    <name evidence="1" type="ORF">MNEG_7058</name>
</gene>
<proteinExistence type="predicted"/>
<accession>A0A0D2JP31</accession>
<protein>
    <recommendedName>
        <fullName evidence="3">Exostosin GT47 domain-containing protein</fullName>
    </recommendedName>
</protein>
<keyword evidence="2" id="KW-1185">Reference proteome</keyword>
<sequence length="305" mass="33977">MTTSLSHHHDIIVTQRFLDVALPISSVMLVHNGNNRALQRLQGLAPRVHIVALAPHVASSARANLTLDVGWAMATLQFQPKARGCARLEGSCTLSSLNAISCLHGFAIQGNFEPQRRNYARVWELLRVHVARGHLPTKPPAPPLHLHLVGRGSVDNLNLPEGVKSLTTVHFNQRYPEYYEQIHHTHALLLVLGSPAYLTSKMSSTVVSSLTTGVPVIADEAVLRAYSFLGHEDVFLMHKGEDEVDAMLRVLRKSPAEIYHVHSRVRQLATSLNARTAKMLRERWMPLQSEVKNRHAALRVAFSEQ</sequence>
<dbReference type="EMBL" id="KK101433">
    <property type="protein sequence ID" value="KIZ00903.1"/>
    <property type="molecule type" value="Genomic_DNA"/>
</dbReference>
<dbReference type="KEGG" id="mng:MNEG_7058"/>
<dbReference type="AlphaFoldDB" id="A0A0D2JP31"/>
<dbReference type="RefSeq" id="XP_013899922.1">
    <property type="nucleotide sequence ID" value="XM_014044468.1"/>
</dbReference>
<evidence type="ECO:0000313" key="1">
    <source>
        <dbReference type="EMBL" id="KIZ00903.1"/>
    </source>
</evidence>
<name>A0A0D2JP31_9CHLO</name>
<reference evidence="1 2" key="1">
    <citation type="journal article" date="2013" name="BMC Genomics">
        <title>Reconstruction of the lipid metabolism for the microalga Monoraphidium neglectum from its genome sequence reveals characteristics suitable for biofuel production.</title>
        <authorList>
            <person name="Bogen C."/>
            <person name="Al-Dilaimi A."/>
            <person name="Albersmeier A."/>
            <person name="Wichmann J."/>
            <person name="Grundmann M."/>
            <person name="Rupp O."/>
            <person name="Lauersen K.J."/>
            <person name="Blifernez-Klassen O."/>
            <person name="Kalinowski J."/>
            <person name="Goesmann A."/>
            <person name="Mussgnug J.H."/>
            <person name="Kruse O."/>
        </authorList>
    </citation>
    <scope>NUCLEOTIDE SEQUENCE [LARGE SCALE GENOMIC DNA]</scope>
    <source>
        <strain evidence="1 2">SAG 48.87</strain>
    </source>
</reference>
<dbReference type="Proteomes" id="UP000054498">
    <property type="component" value="Unassembled WGS sequence"/>
</dbReference>
<evidence type="ECO:0000313" key="2">
    <source>
        <dbReference type="Proteomes" id="UP000054498"/>
    </source>
</evidence>
<dbReference type="OrthoDB" id="549336at2759"/>
<evidence type="ECO:0008006" key="3">
    <source>
        <dbReference type="Google" id="ProtNLM"/>
    </source>
</evidence>
<dbReference type="GeneID" id="25739934"/>